<dbReference type="PANTHER" id="PTHR11669:SF8">
    <property type="entry name" value="DNA POLYMERASE III SUBUNIT DELTA"/>
    <property type="match status" value="1"/>
</dbReference>
<dbReference type="SUPFAM" id="SSF52540">
    <property type="entry name" value="P-loop containing nucleoside triphosphate hydrolases"/>
    <property type="match status" value="1"/>
</dbReference>
<evidence type="ECO:0000313" key="1">
    <source>
        <dbReference type="EMBL" id="MEE3718250.1"/>
    </source>
</evidence>
<protein>
    <submittedName>
        <fullName evidence="1">DNA polymerase III subunit delta</fullName>
    </submittedName>
</protein>
<dbReference type="InterPro" id="IPR050238">
    <property type="entry name" value="DNA_Rep/Repair_Clamp_Loader"/>
</dbReference>
<dbReference type="RefSeq" id="WP_330484682.1">
    <property type="nucleotide sequence ID" value="NZ_JAZBJZ010000069.1"/>
</dbReference>
<evidence type="ECO:0000313" key="2">
    <source>
        <dbReference type="Proteomes" id="UP001333818"/>
    </source>
</evidence>
<gene>
    <name evidence="1" type="ORF">V2H45_16040</name>
</gene>
<dbReference type="Pfam" id="PF13177">
    <property type="entry name" value="DNA_pol3_delta2"/>
    <property type="match status" value="1"/>
</dbReference>
<name>A0AAW9PU22_9CYAN</name>
<dbReference type="PANTHER" id="PTHR11669">
    <property type="entry name" value="REPLICATION FACTOR C / DNA POLYMERASE III GAMMA-TAU SUBUNIT"/>
    <property type="match status" value="1"/>
</dbReference>
<dbReference type="EMBL" id="JAZBJZ010000069">
    <property type="protein sequence ID" value="MEE3718250.1"/>
    <property type="molecule type" value="Genomic_DNA"/>
</dbReference>
<dbReference type="NCBIfam" id="NF005638">
    <property type="entry name" value="PRK07399.1"/>
    <property type="match status" value="1"/>
</dbReference>
<dbReference type="Gene3D" id="3.40.50.300">
    <property type="entry name" value="P-loop containing nucleotide triphosphate hydrolases"/>
    <property type="match status" value="1"/>
</dbReference>
<keyword evidence="2" id="KW-1185">Reference proteome</keyword>
<sequence>MAFDSAFDSIVGQIQAIALLKAAIKYDRIAPAYLFTGANGIGRSLTALAFAQTLIQNTGLHAASNAHKSSQRVSDRNHPDVLWVEPTYLDKGKMLTAKEAEEAGLKRRASPQVRLEQIRDITDFLSHAPLESKRSVVIVQEAQTMAEAAANGLLKTLEEPGRATIILIVPDASAILPTLVSRCQRIPFYRLDRASLLEVLSRVGYAEIPEQIVALAQGSPGEAIAAYEQFQAIPPQILATTESLPPDAKTAMAIAKQITKDLDVESQLWLIDYLQNHYWRSQGRSQVVKSLEEAKHLLAGYVQPRLVWEVTLLQMAGKLQGI</sequence>
<dbReference type="InterPro" id="IPR027417">
    <property type="entry name" value="P-loop_NTPase"/>
</dbReference>
<proteinExistence type="predicted"/>
<dbReference type="AlphaFoldDB" id="A0AAW9PU22"/>
<organism evidence="1 2">
    <name type="scientific">Tumidithrix elongata BACA0141</name>
    <dbReference type="NCBI Taxonomy" id="2716417"/>
    <lineage>
        <taxon>Bacteria</taxon>
        <taxon>Bacillati</taxon>
        <taxon>Cyanobacteriota</taxon>
        <taxon>Cyanophyceae</taxon>
        <taxon>Pseudanabaenales</taxon>
        <taxon>Pseudanabaenaceae</taxon>
        <taxon>Tumidithrix</taxon>
        <taxon>Tumidithrix elongata</taxon>
    </lineage>
</organism>
<dbReference type="Proteomes" id="UP001333818">
    <property type="component" value="Unassembled WGS sequence"/>
</dbReference>
<comment type="caution">
    <text evidence="1">The sequence shown here is derived from an EMBL/GenBank/DDBJ whole genome shotgun (WGS) entry which is preliminary data.</text>
</comment>
<reference evidence="1" key="1">
    <citation type="submission" date="2024-01" db="EMBL/GenBank/DDBJ databases">
        <title>Bank of Algae and Cyanobacteria of the Azores (BACA) strain genomes.</title>
        <authorList>
            <person name="Luz R."/>
            <person name="Cordeiro R."/>
            <person name="Fonseca A."/>
            <person name="Goncalves V."/>
        </authorList>
    </citation>
    <scope>NUCLEOTIDE SEQUENCE</scope>
    <source>
        <strain evidence="1">BACA0141</strain>
    </source>
</reference>
<dbReference type="GO" id="GO:0006261">
    <property type="term" value="P:DNA-templated DNA replication"/>
    <property type="evidence" value="ECO:0007669"/>
    <property type="project" value="TreeGrafter"/>
</dbReference>
<accession>A0AAW9PU22</accession>